<dbReference type="EMBL" id="JACHGG010000002">
    <property type="protein sequence ID" value="MBB6058668.1"/>
    <property type="molecule type" value="Genomic_DNA"/>
</dbReference>
<accession>A0A7W9T0X4</accession>
<proteinExistence type="predicted"/>
<keyword evidence="2" id="KW-1185">Reference proteome</keyword>
<dbReference type="GO" id="GO:0016757">
    <property type="term" value="F:glycosyltransferase activity"/>
    <property type="evidence" value="ECO:0007669"/>
    <property type="project" value="UniProtKB-KW"/>
</dbReference>
<evidence type="ECO:0000313" key="2">
    <source>
        <dbReference type="Proteomes" id="UP000532746"/>
    </source>
</evidence>
<keyword evidence="1" id="KW-0808">Transferase</keyword>
<sequence>MLLTTTSFGTSTALASAGVAAACMGVKLGKQVASPLSVGLLMVKKSKKRNPT</sequence>
<dbReference type="Proteomes" id="UP000532746">
    <property type="component" value="Unassembled WGS sequence"/>
</dbReference>
<evidence type="ECO:0000313" key="1">
    <source>
        <dbReference type="EMBL" id="MBB6058668.1"/>
    </source>
</evidence>
<protein>
    <submittedName>
        <fullName evidence="1">Adenine/guanine phosphoribosyltransferase-like PRPP-binding protein</fullName>
    </submittedName>
</protein>
<gene>
    <name evidence="1" type="ORF">HNQ93_001514</name>
</gene>
<dbReference type="RefSeq" id="WP_183403140.1">
    <property type="nucleotide sequence ID" value="NZ_JACHGG010000002.1"/>
</dbReference>
<reference evidence="1 2" key="1">
    <citation type="submission" date="2020-08" db="EMBL/GenBank/DDBJ databases">
        <title>Genomic Encyclopedia of Type Strains, Phase IV (KMG-IV): sequencing the most valuable type-strain genomes for metagenomic binning, comparative biology and taxonomic classification.</title>
        <authorList>
            <person name="Goeker M."/>
        </authorList>
    </citation>
    <scope>NUCLEOTIDE SEQUENCE [LARGE SCALE GENOMIC DNA]</scope>
    <source>
        <strain evidence="1 2">DSM 26718</strain>
    </source>
</reference>
<dbReference type="AlphaFoldDB" id="A0A7W9T0X4"/>
<name>A0A7W9T0X4_9BACT</name>
<keyword evidence="1" id="KW-0328">Glycosyltransferase</keyword>
<organism evidence="1 2">
    <name type="scientific">Hymenobacter luteus</name>
    <dbReference type="NCBI Taxonomy" id="1411122"/>
    <lineage>
        <taxon>Bacteria</taxon>
        <taxon>Pseudomonadati</taxon>
        <taxon>Bacteroidota</taxon>
        <taxon>Cytophagia</taxon>
        <taxon>Cytophagales</taxon>
        <taxon>Hymenobacteraceae</taxon>
        <taxon>Hymenobacter</taxon>
    </lineage>
</organism>
<comment type="caution">
    <text evidence="1">The sequence shown here is derived from an EMBL/GenBank/DDBJ whole genome shotgun (WGS) entry which is preliminary data.</text>
</comment>